<dbReference type="VEuPathDB" id="PlasmoDB:PCYB_145040"/>
<feature type="compositionally biased region" description="Polar residues" evidence="1">
    <location>
        <begin position="1232"/>
        <end position="1247"/>
    </location>
</feature>
<name>K6UEW8_PLACD</name>
<dbReference type="RefSeq" id="XP_004225023.1">
    <property type="nucleotide sequence ID" value="XM_004224975.1"/>
</dbReference>
<organism evidence="2 3">
    <name type="scientific">Plasmodium cynomolgi (strain B)</name>
    <dbReference type="NCBI Taxonomy" id="1120755"/>
    <lineage>
        <taxon>Eukaryota</taxon>
        <taxon>Sar</taxon>
        <taxon>Alveolata</taxon>
        <taxon>Apicomplexa</taxon>
        <taxon>Aconoidasida</taxon>
        <taxon>Haemosporida</taxon>
        <taxon>Plasmodiidae</taxon>
        <taxon>Plasmodium</taxon>
        <taxon>Plasmodium (Plasmodium)</taxon>
    </lineage>
</organism>
<evidence type="ECO:0000313" key="3">
    <source>
        <dbReference type="Proteomes" id="UP000006319"/>
    </source>
</evidence>
<proteinExistence type="predicted"/>
<feature type="compositionally biased region" description="Low complexity" evidence="1">
    <location>
        <begin position="430"/>
        <end position="466"/>
    </location>
</feature>
<feature type="region of interest" description="Disordered" evidence="1">
    <location>
        <begin position="659"/>
        <end position="776"/>
    </location>
</feature>
<dbReference type="PhylomeDB" id="K6UEW8"/>
<dbReference type="KEGG" id="pcy:PCYB_145040"/>
<feature type="region of interest" description="Disordered" evidence="1">
    <location>
        <begin position="842"/>
        <end position="890"/>
    </location>
</feature>
<feature type="compositionally biased region" description="Polar residues" evidence="1">
    <location>
        <begin position="765"/>
        <end position="776"/>
    </location>
</feature>
<sequence length="1343" mass="150461">MKGKGKSTDAPKGGRTTKRAKAEKHNETAKGKAQGNKKRKQGKSRNGKEPSSDKSDKSDKSDESDVYFYNDLQRWKNNVKVPIWLKKPKDKESINEFYKNVIKKLLRVKNKIRAYQIEEAYLIDCLRKCLMDLNLNSISSLDYVNYEMVRRLSAGDCSAFFKNDEKDQQKGKCFKPTKEQGDQRDNQKDIVHEPILKDDKHADQTTHIRVDCATDKVSPLPAEHINCLIESLKNVLSVEQKEKKKDLMRHVFNKVIIPGSFFENNNFCPIFMNLLKLDIYNACCLSGKEIGPKLMSLIQLLNNFDEGGAKQEGVPSAGAKQEGVPSAGEKQKGVPSASSAGIQKGDSQQGDAQQGGAQQGDDPQRVGNHHNEPEDNSYREDRLFFQSQTSLFKLSQYCIEKGVVENHQVASFDTIYIYSGKEPQSGPKQSLSGSNQSLSGPNQSHSCSNQSHSSSNQSLSGSNKSQCDSHKYKHKKKKLLPHGNLKYSLDITKKENESLHFINEKRAILENDSTRRSMTHRGDSYEEELKHTHVERQYAKDGAPVKEGNEDEAVLSNDSVTSVKAKESPCGREVLEILSHSDEKEELQDGEIAPVEKEAISVEGSINETEQSFESAVSSVKGTSKFDYGGSHPKCYIAEEGSKEDPLDYLQNDWFEFDEGGNVAGRGELDEEFLHGGDTNGCEAPRRAAPHKEAPRKEAPHKAAPHKEAPHKAAPPTGTERCRLYKENEPKGDDQIDELPLQVAQSGSHNTERNTKLRKRKQSQSDHSSLDETQSVQFDTFELFMDNGKIKKKKKMDNINEFEDVPIEVRNSSGKWHDSRCSDFTGAHVRVQLEGSEMGCGRDIDGERFANRESSPLDGDGPLNRNDHVTSSIEKNPSSARPSSGHSQVCQGSDTSVIVEMIHYDRKKDSDSGGRGVNPKEKFFPPSTTRPKCSAAVLSDECSAAVLSDESSAAILSDKPSAAVLSDFSGEKEGHPDEEEKEKNLRSVIDRFCDDANVSCVIDMHDFLKGDDVECLPPKVTSHSEVIVLEDDGEEGNEDNGGGRSARGSHDRGIHDRGSHNRGIHDRGSHNRGIHNRDSHNRDSHNSAGNCEGTPQTEKCTPWGNPPRRDESDASISEEPSKTRETRSRNEISILNVDINKMNNVVLEGLMEFFGLKSKRLSRKIQITELTKIQSYLNEQYEEMAREYHPPIVMQKDHPKLRKGKAIERDYQTESDTYHDKGEGEKGRMWTNGCSAGNSTQKNSHQGSPAPLNDEQAKSQEDYLNRMKKKIKQMELKSLFERIDEAIGVNEVLHDHIKRDKQIEYSLLKRYLVDCKLSVNREIVMSYCKDKGIQVVLKKKAKV</sequence>
<dbReference type="OMA" id="CPIFMNL"/>
<evidence type="ECO:0000256" key="1">
    <source>
        <dbReference type="SAM" id="MobiDB-lite"/>
    </source>
</evidence>
<gene>
    <name evidence="2" type="ORF">PCYB_145040</name>
</gene>
<feature type="region of interest" description="Disordered" evidence="1">
    <location>
        <begin position="422"/>
        <end position="479"/>
    </location>
</feature>
<feature type="compositionally biased region" description="Basic and acidic residues" evidence="1">
    <location>
        <begin position="684"/>
        <end position="711"/>
    </location>
</feature>
<feature type="compositionally biased region" description="Low complexity" evidence="1">
    <location>
        <begin position="343"/>
        <end position="361"/>
    </location>
</feature>
<evidence type="ECO:0000313" key="2">
    <source>
        <dbReference type="EMBL" id="GAB69076.1"/>
    </source>
</evidence>
<feature type="compositionally biased region" description="Basic and acidic residues" evidence="1">
    <location>
        <begin position="906"/>
        <end position="923"/>
    </location>
</feature>
<feature type="compositionally biased region" description="Polar residues" evidence="1">
    <location>
        <begin position="869"/>
        <end position="890"/>
    </location>
</feature>
<feature type="compositionally biased region" description="Basic and acidic residues" evidence="1">
    <location>
        <begin position="1119"/>
        <end position="1128"/>
    </location>
</feature>
<feature type="region of interest" description="Disordered" evidence="1">
    <location>
        <begin position="1"/>
        <end position="63"/>
    </location>
</feature>
<feature type="compositionally biased region" description="Basic residues" evidence="1">
    <location>
        <begin position="35"/>
        <end position="45"/>
    </location>
</feature>
<feature type="region of interest" description="Disordered" evidence="1">
    <location>
        <begin position="1213"/>
        <end position="1258"/>
    </location>
</feature>
<feature type="compositionally biased region" description="Basic and acidic residues" evidence="1">
    <location>
        <begin position="720"/>
        <end position="734"/>
    </location>
</feature>
<feature type="compositionally biased region" description="Basic and acidic residues" evidence="1">
    <location>
        <begin position="369"/>
        <end position="378"/>
    </location>
</feature>
<feature type="region of interest" description="Disordered" evidence="1">
    <location>
        <begin position="311"/>
        <end position="378"/>
    </location>
</feature>
<feature type="region of interest" description="Disordered" evidence="1">
    <location>
        <begin position="538"/>
        <end position="567"/>
    </location>
</feature>
<feature type="compositionally biased region" description="Polar residues" evidence="1">
    <location>
        <begin position="1086"/>
        <end position="1099"/>
    </location>
</feature>
<dbReference type="GeneID" id="14695458"/>
<feature type="region of interest" description="Disordered" evidence="1">
    <location>
        <begin position="1027"/>
        <end position="1128"/>
    </location>
</feature>
<dbReference type="eggNOG" id="ENOG502QWYQ">
    <property type="taxonomic scope" value="Eukaryota"/>
</dbReference>
<dbReference type="EMBL" id="DF157106">
    <property type="protein sequence ID" value="GAB69076.1"/>
    <property type="molecule type" value="Genomic_DNA"/>
</dbReference>
<keyword evidence="3" id="KW-1185">Reference proteome</keyword>
<feature type="compositionally biased region" description="Acidic residues" evidence="1">
    <location>
        <begin position="1028"/>
        <end position="1038"/>
    </location>
</feature>
<reference evidence="2 3" key="1">
    <citation type="journal article" date="2012" name="Nat. Genet.">
        <title>Plasmodium cynomolgi genome sequences provide insight into Plasmodium vivax and the monkey malaria clade.</title>
        <authorList>
            <person name="Tachibana S."/>
            <person name="Sullivan S.A."/>
            <person name="Kawai S."/>
            <person name="Nakamura S."/>
            <person name="Kim H.R."/>
            <person name="Goto N."/>
            <person name="Arisue N."/>
            <person name="Palacpac N.M.Q."/>
            <person name="Honma H."/>
            <person name="Yagi M."/>
            <person name="Tougan T."/>
            <person name="Katakai Y."/>
            <person name="Kaneko O."/>
            <person name="Mita T."/>
            <person name="Kita K."/>
            <person name="Yasutomi Y."/>
            <person name="Sutton P.L."/>
            <person name="Shakhbatyan R."/>
            <person name="Horii T."/>
            <person name="Yasunaga T."/>
            <person name="Barnwell J.W."/>
            <person name="Escalante A.A."/>
            <person name="Carlton J.M."/>
            <person name="Tanabe K."/>
        </authorList>
    </citation>
    <scope>NUCLEOTIDE SEQUENCE [LARGE SCALE GENOMIC DNA]</scope>
    <source>
        <strain evidence="2 3">B</strain>
    </source>
</reference>
<dbReference type="Proteomes" id="UP000006319">
    <property type="component" value="Chromosome 14"/>
</dbReference>
<dbReference type="OrthoDB" id="392882at2759"/>
<feature type="compositionally biased region" description="Basic and acidic residues" evidence="1">
    <location>
        <begin position="1048"/>
        <end position="1085"/>
    </location>
</feature>
<protein>
    <submittedName>
        <fullName evidence="2">Uncharacterized protein</fullName>
    </submittedName>
</protein>
<feature type="compositionally biased region" description="Basic and acidic residues" evidence="1">
    <location>
        <begin position="46"/>
        <end position="63"/>
    </location>
</feature>
<feature type="compositionally biased region" description="Basic and acidic residues" evidence="1">
    <location>
        <begin position="538"/>
        <end position="548"/>
    </location>
</feature>
<feature type="compositionally biased region" description="Basic and acidic residues" evidence="1">
    <location>
        <begin position="1213"/>
        <end position="1228"/>
    </location>
</feature>
<feature type="region of interest" description="Disordered" evidence="1">
    <location>
        <begin position="906"/>
        <end position="930"/>
    </location>
</feature>
<accession>K6UEW8</accession>
<feature type="compositionally biased region" description="Basic and acidic residues" evidence="1">
    <location>
        <begin position="842"/>
        <end position="851"/>
    </location>
</feature>